<dbReference type="AlphaFoldDB" id="A0A1V6PNY3"/>
<dbReference type="OMA" id="KQHNRIV"/>
<feature type="coiled-coil region" evidence="1">
    <location>
        <begin position="131"/>
        <end position="168"/>
    </location>
</feature>
<organism evidence="2 3">
    <name type="scientific">Penicillium decumbens</name>
    <dbReference type="NCBI Taxonomy" id="69771"/>
    <lineage>
        <taxon>Eukaryota</taxon>
        <taxon>Fungi</taxon>
        <taxon>Dikarya</taxon>
        <taxon>Ascomycota</taxon>
        <taxon>Pezizomycotina</taxon>
        <taxon>Eurotiomycetes</taxon>
        <taxon>Eurotiomycetidae</taxon>
        <taxon>Eurotiales</taxon>
        <taxon>Aspergillaceae</taxon>
        <taxon>Penicillium</taxon>
    </lineage>
</organism>
<dbReference type="GO" id="GO:0031511">
    <property type="term" value="C:Mis6-Sim4 complex"/>
    <property type="evidence" value="ECO:0007669"/>
    <property type="project" value="InterPro"/>
</dbReference>
<keyword evidence="1" id="KW-0175">Coiled coil</keyword>
<dbReference type="PANTHER" id="PTHR42040">
    <property type="entry name" value="INNER KINETOCHORE SUBUNIT FTA4"/>
    <property type="match status" value="1"/>
</dbReference>
<comment type="caution">
    <text evidence="2">The sequence shown here is derived from an EMBL/GenBank/DDBJ whole genome shotgun (WGS) entry which is preliminary data.</text>
</comment>
<proteinExistence type="predicted"/>
<keyword evidence="3" id="KW-1185">Reference proteome</keyword>
<dbReference type="PANTHER" id="PTHR42040:SF1">
    <property type="entry name" value="INNER KINETOCHORE SUBUNIT FTA4"/>
    <property type="match status" value="1"/>
</dbReference>
<accession>A0A1V6PNY3</accession>
<evidence type="ECO:0000313" key="2">
    <source>
        <dbReference type="EMBL" id="OQD78735.1"/>
    </source>
</evidence>
<sequence length="240" mass="27478">MDSTRTISELKSAFVRNQVRILSESLELPDDWRNYAVETEKGDLGEKRPLETLEANSSSVNAAAKQHNRVVYSSQAIHHVAYQIASLYWSSINQETQSRAAFTSGVEKTADLSRHMNITNLPLEIESRGASDEEAARYQQLRERLASLDQLRQQRQRRLDQLRHLQRLVEPFKDPQKGIQPNLVTRDGELVQELEKMRMLVARVAGRIAQQKRSSSLQGDQEYLLPGSDRRLEALLDKEV</sequence>
<dbReference type="OrthoDB" id="21214at2759"/>
<reference evidence="3" key="1">
    <citation type="journal article" date="2017" name="Nat. Microbiol.">
        <title>Global analysis of biosynthetic gene clusters reveals vast potential of secondary metabolite production in Penicillium species.</title>
        <authorList>
            <person name="Nielsen J.C."/>
            <person name="Grijseels S."/>
            <person name="Prigent S."/>
            <person name="Ji B."/>
            <person name="Dainat J."/>
            <person name="Nielsen K.F."/>
            <person name="Frisvad J.C."/>
            <person name="Workman M."/>
            <person name="Nielsen J."/>
        </authorList>
    </citation>
    <scope>NUCLEOTIDE SEQUENCE [LARGE SCALE GENOMIC DNA]</scope>
    <source>
        <strain evidence="3">IBT 11843</strain>
    </source>
</reference>
<evidence type="ECO:0000313" key="3">
    <source>
        <dbReference type="Proteomes" id="UP000191522"/>
    </source>
</evidence>
<dbReference type="Pfam" id="PF13093">
    <property type="entry name" value="FTA4"/>
    <property type="match status" value="1"/>
</dbReference>
<dbReference type="Proteomes" id="UP000191522">
    <property type="component" value="Unassembled WGS sequence"/>
</dbReference>
<dbReference type="STRING" id="69771.A0A1V6PNY3"/>
<evidence type="ECO:0008006" key="4">
    <source>
        <dbReference type="Google" id="ProtNLM"/>
    </source>
</evidence>
<gene>
    <name evidence="2" type="ORF">PENDEC_c001G04072</name>
</gene>
<name>A0A1V6PNY3_PENDC</name>
<dbReference type="InterPro" id="IPR025207">
    <property type="entry name" value="Sim4_Fta4"/>
</dbReference>
<evidence type="ECO:0000256" key="1">
    <source>
        <dbReference type="SAM" id="Coils"/>
    </source>
</evidence>
<protein>
    <recommendedName>
        <fullName evidence="4">Kinetochore protein fta4</fullName>
    </recommendedName>
</protein>
<dbReference type="EMBL" id="MDYL01000001">
    <property type="protein sequence ID" value="OQD78735.1"/>
    <property type="molecule type" value="Genomic_DNA"/>
</dbReference>